<keyword evidence="1" id="KW-0175">Coiled coil</keyword>
<evidence type="ECO:0000313" key="4">
    <source>
        <dbReference type="Proteomes" id="UP001210120"/>
    </source>
</evidence>
<evidence type="ECO:0000313" key="3">
    <source>
        <dbReference type="EMBL" id="WBL31557.1"/>
    </source>
</evidence>
<keyword evidence="2" id="KW-1133">Transmembrane helix</keyword>
<dbReference type="EMBL" id="CP115156">
    <property type="protein sequence ID" value="WBL31557.1"/>
    <property type="molecule type" value="Genomic_DNA"/>
</dbReference>
<accession>A0ABY7M2I8</accession>
<keyword evidence="4" id="KW-1185">Reference proteome</keyword>
<gene>
    <name evidence="3" type="ORF">O7R10_00640</name>
</gene>
<organism evidence="3 4">
    <name type="scientific">Candidatus Phytoplasma sacchari</name>
    <dbReference type="NCBI Taxonomy" id="2609813"/>
    <lineage>
        <taxon>Bacteria</taxon>
        <taxon>Bacillati</taxon>
        <taxon>Mycoplasmatota</taxon>
        <taxon>Mollicutes</taxon>
        <taxon>Acholeplasmatales</taxon>
        <taxon>Acholeplasmataceae</taxon>
        <taxon>Candidatus Phytoplasma</taxon>
        <taxon>16SrXI (Rice yellow dwarf group)</taxon>
    </lineage>
</organism>
<evidence type="ECO:0000256" key="1">
    <source>
        <dbReference type="SAM" id="Coils"/>
    </source>
</evidence>
<name>A0ABY7M2I8_9MOLU</name>
<keyword evidence="2" id="KW-0472">Membrane</keyword>
<evidence type="ECO:0000256" key="2">
    <source>
        <dbReference type="SAM" id="Phobius"/>
    </source>
</evidence>
<keyword evidence="2" id="KW-0812">Transmembrane</keyword>
<dbReference type="Proteomes" id="UP001210120">
    <property type="component" value="Chromosome"/>
</dbReference>
<sequence>MNIEQFFDKINNLYHNNTIEFLFFILLTFIILALIGPIISFIFFFIKIVFKALYRILIFNWNFIFGKNQKEQKKYTENPKISINNQYPDYNNNNNKDLTLIEMKILELNQRENRQSHHNLFQIELNQHKLENKLELNKQKNYFEKKMLEQQIKSLEKEIEKIKNKEKTEFQKQNDAKIKEYDNKNNKQKNNQNIDLSIIDEDFVKQIPDYLKKIFYKIKNLENIQFYILNNIMNNKESYYNEDEHAFYVNPKDLVFIKKILIQKNEKIKKLIN</sequence>
<reference evidence="3" key="1">
    <citation type="submission" date="2022-12" db="EMBL/GenBank/DDBJ databases">
        <title>Genomic Characterization of Candidatus Phytoplasma sacchari in China.</title>
        <authorList>
            <person name="Zhang R.-Y."/>
        </authorList>
    </citation>
    <scope>NUCLEOTIDE SEQUENCE [LARGE SCALE GENOMIC DNA]</scope>
    <source>
        <strain evidence="3">SCWL1</strain>
    </source>
</reference>
<feature type="transmembrane region" description="Helical" evidence="2">
    <location>
        <begin position="21"/>
        <end position="46"/>
    </location>
</feature>
<feature type="coiled-coil region" evidence="1">
    <location>
        <begin position="138"/>
        <end position="172"/>
    </location>
</feature>
<protein>
    <submittedName>
        <fullName evidence="3">Uncharacterized protein</fullName>
    </submittedName>
</protein>
<proteinExistence type="predicted"/>